<protein>
    <submittedName>
        <fullName evidence="1">Uncharacterized protein</fullName>
    </submittedName>
</protein>
<dbReference type="Proteomes" id="UP000217465">
    <property type="component" value="Unassembled WGS sequence"/>
</dbReference>
<proteinExistence type="predicted"/>
<dbReference type="RefSeq" id="WP_096633225.1">
    <property type="nucleotide sequence ID" value="NZ_NSGR01000003.1"/>
</dbReference>
<evidence type="ECO:0000313" key="1">
    <source>
        <dbReference type="EMBL" id="PCH13871.1"/>
    </source>
</evidence>
<comment type="caution">
    <text evidence="1">The sequence shown here is derived from an EMBL/GenBank/DDBJ whole genome shotgun (WGS) entry which is preliminary data.</text>
</comment>
<accession>A0A854WAR9</accession>
<sequence length="76" mass="9074">MVYKLFQVTNEKRIDKGTFEYLDQAMAEYHRVCRDEIVFQGWLAEDKIISENLIRIDTGNNSIWFEIEVTKDEPTE</sequence>
<dbReference type="EMBL" id="NSGR01000003">
    <property type="protein sequence ID" value="PCH14137.1"/>
    <property type="molecule type" value="Genomic_DNA"/>
</dbReference>
<dbReference type="AlphaFoldDB" id="A0A854WAR9"/>
<name>A0A854WAR9_9STRE</name>
<gene>
    <name evidence="2" type="ORF">A9Y57_00139</name>
    <name evidence="1" type="ORF">A9Y57_00505</name>
</gene>
<organism evidence="1 3">
    <name type="scientific">Streptococcus parauberis</name>
    <dbReference type="NCBI Taxonomy" id="1348"/>
    <lineage>
        <taxon>Bacteria</taxon>
        <taxon>Bacillati</taxon>
        <taxon>Bacillota</taxon>
        <taxon>Bacilli</taxon>
        <taxon>Lactobacillales</taxon>
        <taxon>Streptococcaceae</taxon>
        <taxon>Streptococcus</taxon>
    </lineage>
</organism>
<reference evidence="1 3" key="1">
    <citation type="submission" date="2016-06" db="EMBL/GenBank/DDBJ databases">
        <authorList>
            <person name="Haines A.N."/>
            <person name="Council K.R."/>
        </authorList>
    </citation>
    <scope>NUCLEOTIDE SEQUENCE [LARGE SCALE GENOMIC DNA]</scope>
    <source>
        <strain evidence="1 3">SP158-29</strain>
    </source>
</reference>
<evidence type="ECO:0000313" key="2">
    <source>
        <dbReference type="EMBL" id="PCH14137.1"/>
    </source>
</evidence>
<evidence type="ECO:0000313" key="3">
    <source>
        <dbReference type="Proteomes" id="UP000217465"/>
    </source>
</evidence>
<dbReference type="EMBL" id="NSGR01000004">
    <property type="protein sequence ID" value="PCH13871.1"/>
    <property type="molecule type" value="Genomic_DNA"/>
</dbReference>